<keyword evidence="3" id="KW-1185">Reference proteome</keyword>
<dbReference type="SUPFAM" id="SSF56672">
    <property type="entry name" value="DNA/RNA polymerases"/>
    <property type="match status" value="1"/>
</dbReference>
<gene>
    <name evidence="2" type="ORF">O181_046311</name>
</gene>
<dbReference type="PANTHER" id="PTHR33481:SF1">
    <property type="entry name" value="ENDONUCLEASE_EXONUCLEASE_PHOSPHATASE DOMAIN-CONTAINING PROTEIN-RELATED"/>
    <property type="match status" value="1"/>
</dbReference>
<dbReference type="PANTHER" id="PTHR33481">
    <property type="entry name" value="REVERSE TRANSCRIPTASE"/>
    <property type="match status" value="1"/>
</dbReference>
<sequence>MLKDQSQDSKRTYYECQQRFKQKIWELKDNHCRKFLAKKGADHAFQADRFPNNRQEGEITLLRNREGNLTSDVAEKSCLLFHSTFAVETTTDLSDIPCNQQPNTPPSFPLITKEKLENLIAELPNKKAPGPDGSYSSIWKEAPTAIIRKVAKEDYTHPNAYRPIALLNTLGKLFEKIINNILTHWAHQTNIIHPGHVGARPGRSINNAFVMLTSWIHHKWREGKMVMGIFLDVKSAYPSVQKERLIHKLEKKGCPSYLCLIINSFLSNRTTRLKLNTFISQKFQIPNSLPKGSPILVALYLLYNSNILLLNPPSLNKDKISLAYIDDVTHLLAITDFQYGEDAANEVMARSRNWGSRYGAIFDEKKTYFILFTKKKQPPNTITIA</sequence>
<dbReference type="EMBL" id="AVOT02019187">
    <property type="protein sequence ID" value="MBW0506596.1"/>
    <property type="molecule type" value="Genomic_DNA"/>
</dbReference>
<feature type="domain" description="Reverse transcriptase" evidence="1">
    <location>
        <begin position="131"/>
        <end position="384"/>
    </location>
</feature>
<comment type="caution">
    <text evidence="2">The sequence shown here is derived from an EMBL/GenBank/DDBJ whole genome shotgun (WGS) entry which is preliminary data.</text>
</comment>
<protein>
    <recommendedName>
        <fullName evidence="1">Reverse transcriptase domain-containing protein</fullName>
    </recommendedName>
</protein>
<evidence type="ECO:0000259" key="1">
    <source>
        <dbReference type="PROSITE" id="PS50878"/>
    </source>
</evidence>
<evidence type="ECO:0000313" key="3">
    <source>
        <dbReference type="Proteomes" id="UP000765509"/>
    </source>
</evidence>
<dbReference type="CDD" id="cd01650">
    <property type="entry name" value="RT_nLTR_like"/>
    <property type="match status" value="1"/>
</dbReference>
<dbReference type="AlphaFoldDB" id="A0A9Q3DLQ6"/>
<dbReference type="InterPro" id="IPR000477">
    <property type="entry name" value="RT_dom"/>
</dbReference>
<dbReference type="Proteomes" id="UP000765509">
    <property type="component" value="Unassembled WGS sequence"/>
</dbReference>
<reference evidence="2" key="1">
    <citation type="submission" date="2021-03" db="EMBL/GenBank/DDBJ databases">
        <title>Draft genome sequence of rust myrtle Austropuccinia psidii MF-1, a brazilian biotype.</title>
        <authorList>
            <person name="Quecine M.C."/>
            <person name="Pachon D.M.R."/>
            <person name="Bonatelli M.L."/>
            <person name="Correr F.H."/>
            <person name="Franceschini L.M."/>
            <person name="Leite T.F."/>
            <person name="Margarido G.R.A."/>
            <person name="Almeida C.A."/>
            <person name="Ferrarezi J.A."/>
            <person name="Labate C.A."/>
        </authorList>
    </citation>
    <scope>NUCLEOTIDE SEQUENCE</scope>
    <source>
        <strain evidence="2">MF-1</strain>
    </source>
</reference>
<dbReference type="OrthoDB" id="3044497at2759"/>
<dbReference type="InterPro" id="IPR043502">
    <property type="entry name" value="DNA/RNA_pol_sf"/>
</dbReference>
<name>A0A9Q3DLQ6_9BASI</name>
<dbReference type="Pfam" id="PF00078">
    <property type="entry name" value="RVT_1"/>
    <property type="match status" value="1"/>
</dbReference>
<dbReference type="PROSITE" id="PS50878">
    <property type="entry name" value="RT_POL"/>
    <property type="match status" value="1"/>
</dbReference>
<accession>A0A9Q3DLQ6</accession>
<evidence type="ECO:0000313" key="2">
    <source>
        <dbReference type="EMBL" id="MBW0506596.1"/>
    </source>
</evidence>
<proteinExistence type="predicted"/>
<organism evidence="2 3">
    <name type="scientific">Austropuccinia psidii MF-1</name>
    <dbReference type="NCBI Taxonomy" id="1389203"/>
    <lineage>
        <taxon>Eukaryota</taxon>
        <taxon>Fungi</taxon>
        <taxon>Dikarya</taxon>
        <taxon>Basidiomycota</taxon>
        <taxon>Pucciniomycotina</taxon>
        <taxon>Pucciniomycetes</taxon>
        <taxon>Pucciniales</taxon>
        <taxon>Sphaerophragmiaceae</taxon>
        <taxon>Austropuccinia</taxon>
    </lineage>
</organism>